<keyword evidence="7" id="KW-0862">Zinc</keyword>
<feature type="transmembrane region" description="Helical" evidence="12">
    <location>
        <begin position="109"/>
        <end position="130"/>
    </location>
</feature>
<reference evidence="15" key="1">
    <citation type="submission" date="2012-11" db="EMBL/GenBank/DDBJ databases">
        <authorList>
            <person name="Lucero-Rivera Y.E."/>
            <person name="Tovar-Ramirez D."/>
        </authorList>
    </citation>
    <scope>NUCLEOTIDE SEQUENCE [LARGE SCALE GENOMIC DNA]</scope>
    <source>
        <strain evidence="15">Araruama</strain>
    </source>
</reference>
<dbReference type="InterPro" id="IPR011990">
    <property type="entry name" value="TPR-like_helical_dom_sf"/>
</dbReference>
<keyword evidence="11" id="KW-0802">TPR repeat</keyword>
<dbReference type="EMBL" id="ATBP01000188">
    <property type="protein sequence ID" value="ETR72057.1"/>
    <property type="molecule type" value="Genomic_DNA"/>
</dbReference>
<feature type="transmembrane region" description="Helical" evidence="12">
    <location>
        <begin position="151"/>
        <end position="171"/>
    </location>
</feature>
<feature type="transmembrane region" description="Helical" evidence="12">
    <location>
        <begin position="76"/>
        <end position="97"/>
    </location>
</feature>
<dbReference type="InterPro" id="IPR019734">
    <property type="entry name" value="TPR_rpt"/>
</dbReference>
<dbReference type="PANTHER" id="PTHR43221:SF2">
    <property type="entry name" value="PROTEASE HTPX HOMOLOG"/>
    <property type="match status" value="1"/>
</dbReference>
<keyword evidence="9" id="KW-0482">Metalloprotease</keyword>
<comment type="cofactor">
    <cofactor evidence="1">
        <name>Zn(2+)</name>
        <dbReference type="ChEBI" id="CHEBI:29105"/>
    </cofactor>
</comment>
<protein>
    <submittedName>
        <fullName evidence="14">Protein-specific endoprotease CAAX (Prenyl protease 1)</fullName>
    </submittedName>
</protein>
<keyword evidence="8 12" id="KW-1133">Transmembrane helix</keyword>
<dbReference type="GO" id="GO:0006508">
    <property type="term" value="P:proteolysis"/>
    <property type="evidence" value="ECO:0007669"/>
    <property type="project" value="UniProtKB-KW"/>
</dbReference>
<dbReference type="Gene3D" id="3.30.2010.10">
    <property type="entry name" value="Metalloproteases ('zincins'), catalytic domain"/>
    <property type="match status" value="1"/>
</dbReference>
<dbReference type="Pfam" id="PF01435">
    <property type="entry name" value="Peptidase_M48"/>
    <property type="match status" value="1"/>
</dbReference>
<accession>A0A1V1PB05</accession>
<dbReference type="Gene3D" id="1.25.40.10">
    <property type="entry name" value="Tetratricopeptide repeat domain"/>
    <property type="match status" value="1"/>
</dbReference>
<keyword evidence="5" id="KW-0479">Metal-binding</keyword>
<evidence type="ECO:0000256" key="9">
    <source>
        <dbReference type="ARBA" id="ARBA00023049"/>
    </source>
</evidence>
<evidence type="ECO:0000256" key="7">
    <source>
        <dbReference type="ARBA" id="ARBA00022833"/>
    </source>
</evidence>
<evidence type="ECO:0000256" key="4">
    <source>
        <dbReference type="ARBA" id="ARBA00022692"/>
    </source>
</evidence>
<gene>
    <name evidence="14" type="ORF">OMM_02009</name>
</gene>
<keyword evidence="3 14" id="KW-0645">Protease</keyword>
<dbReference type="SMART" id="SM00028">
    <property type="entry name" value="TPR"/>
    <property type="match status" value="2"/>
</dbReference>
<evidence type="ECO:0000256" key="6">
    <source>
        <dbReference type="ARBA" id="ARBA00022801"/>
    </source>
</evidence>
<feature type="transmembrane region" description="Helical" evidence="12">
    <location>
        <begin position="23"/>
        <end position="45"/>
    </location>
</feature>
<keyword evidence="10 12" id="KW-0472">Membrane</keyword>
<name>A0A1V1PB05_9BACT</name>
<evidence type="ECO:0000256" key="5">
    <source>
        <dbReference type="ARBA" id="ARBA00022723"/>
    </source>
</evidence>
<proteinExistence type="predicted"/>
<evidence type="ECO:0000256" key="2">
    <source>
        <dbReference type="ARBA" id="ARBA00022475"/>
    </source>
</evidence>
<feature type="transmembrane region" description="Helical" evidence="12">
    <location>
        <begin position="431"/>
        <end position="448"/>
    </location>
</feature>
<dbReference type="GO" id="GO:0046872">
    <property type="term" value="F:metal ion binding"/>
    <property type="evidence" value="ECO:0007669"/>
    <property type="project" value="UniProtKB-KW"/>
</dbReference>
<dbReference type="CDD" id="cd07345">
    <property type="entry name" value="M48A_Ste24p-like"/>
    <property type="match status" value="1"/>
</dbReference>
<evidence type="ECO:0000313" key="15">
    <source>
        <dbReference type="Proteomes" id="UP000189670"/>
    </source>
</evidence>
<evidence type="ECO:0000256" key="10">
    <source>
        <dbReference type="ARBA" id="ARBA00023136"/>
    </source>
</evidence>
<evidence type="ECO:0000313" key="14">
    <source>
        <dbReference type="EMBL" id="ETR72057.1"/>
    </source>
</evidence>
<dbReference type="AlphaFoldDB" id="A0A1V1PB05"/>
<evidence type="ECO:0000256" key="12">
    <source>
        <dbReference type="SAM" id="Phobius"/>
    </source>
</evidence>
<feature type="transmembrane region" description="Helical" evidence="12">
    <location>
        <begin position="299"/>
        <end position="322"/>
    </location>
</feature>
<evidence type="ECO:0000256" key="3">
    <source>
        <dbReference type="ARBA" id="ARBA00022670"/>
    </source>
</evidence>
<keyword evidence="2" id="KW-1003">Cell membrane</keyword>
<evidence type="ECO:0000256" key="11">
    <source>
        <dbReference type="PROSITE-ProRule" id="PRU00339"/>
    </source>
</evidence>
<evidence type="ECO:0000256" key="8">
    <source>
        <dbReference type="ARBA" id="ARBA00022989"/>
    </source>
</evidence>
<dbReference type="PROSITE" id="PS50005">
    <property type="entry name" value="TPR"/>
    <property type="match status" value="1"/>
</dbReference>
<dbReference type="InterPro" id="IPR050083">
    <property type="entry name" value="HtpX_protease"/>
</dbReference>
<dbReference type="PANTHER" id="PTHR43221">
    <property type="entry name" value="PROTEASE HTPX"/>
    <property type="match status" value="1"/>
</dbReference>
<keyword evidence="4 12" id="KW-0812">Transmembrane</keyword>
<organism evidence="14 15">
    <name type="scientific">Candidatus Magnetoglobus multicellularis str. Araruama</name>
    <dbReference type="NCBI Taxonomy" id="890399"/>
    <lineage>
        <taxon>Bacteria</taxon>
        <taxon>Pseudomonadati</taxon>
        <taxon>Thermodesulfobacteriota</taxon>
        <taxon>Desulfobacteria</taxon>
        <taxon>Desulfobacterales</taxon>
        <taxon>Desulfobacteraceae</taxon>
        <taxon>Candidatus Magnetoglobus</taxon>
    </lineage>
</organism>
<feature type="transmembrane region" description="Helical" evidence="12">
    <location>
        <begin position="191"/>
        <end position="208"/>
    </location>
</feature>
<feature type="domain" description="Peptidase M48" evidence="13">
    <location>
        <begin position="252"/>
        <end position="410"/>
    </location>
</feature>
<feature type="transmembrane region" description="Helical" evidence="12">
    <location>
        <begin position="334"/>
        <end position="353"/>
    </location>
</feature>
<sequence>MFTQFIYFIVSLLIYSTYHKPDFYIFSDHTAIVLFNVLFCIFIMLTRYSYTQLEKEIIQGNSIFHYETLDRLTSRLTILGLLFYTLDIYALNLKKFISWIPLFQSIPTLSALCFLMLFFFYVCIVFYWEYNIYRLLHPDSPSRLVYIYSNLSFSLPMLLPWLFISLIGDALQLLPECSFKIMLDSVVGENIQFVVLLLLIALFAPKLVKYVWRCQPLPDGIHRDKIEATCKKAGVNYSNILYWPIFGGKMITAGVMGLTKRFRYILVTHALIDSLSLEELESVIAHEIGHVKKRHLIKYFISVLLFSFIIVNVVNSGLFVFYKMLGANHINLATIMFTCFMITFLVLYFRLIFGYFMRNFEREADIFAFQMIGSAAPLISAFNKITFHSGRPPTQPNWHHFSIAQRIAYLKQCEADSEWINRHDRKVKRSMTAYILGVALFIGLSFQLPELTKNDLFIMHAESIVEDAIAQEPDSAELYDLLGDAALLNKHYQKAIYAFTVSLQINPDNPEILNNLAWLYATCEQEDLRNPQKALKLAKRAVQLESKYYILDTLAEAYYVNGYFEQAVRLAEQVIKMDLKNPEYYHKQLDKFKQALL</sequence>
<dbReference type="GO" id="GO:0004222">
    <property type="term" value="F:metalloendopeptidase activity"/>
    <property type="evidence" value="ECO:0007669"/>
    <property type="project" value="InterPro"/>
</dbReference>
<evidence type="ECO:0000256" key="1">
    <source>
        <dbReference type="ARBA" id="ARBA00001947"/>
    </source>
</evidence>
<keyword evidence="6" id="KW-0378">Hydrolase</keyword>
<dbReference type="SUPFAM" id="SSF48452">
    <property type="entry name" value="TPR-like"/>
    <property type="match status" value="1"/>
</dbReference>
<feature type="repeat" description="TPR" evidence="11">
    <location>
        <begin position="476"/>
        <end position="509"/>
    </location>
</feature>
<dbReference type="Proteomes" id="UP000189670">
    <property type="component" value="Unassembled WGS sequence"/>
</dbReference>
<dbReference type="InterPro" id="IPR001915">
    <property type="entry name" value="Peptidase_M48"/>
</dbReference>
<comment type="caution">
    <text evidence="14">The sequence shown here is derived from an EMBL/GenBank/DDBJ whole genome shotgun (WGS) entry which is preliminary data.</text>
</comment>
<evidence type="ECO:0000259" key="13">
    <source>
        <dbReference type="Pfam" id="PF01435"/>
    </source>
</evidence>